<evidence type="ECO:0000256" key="4">
    <source>
        <dbReference type="ARBA" id="ARBA00011233"/>
    </source>
</evidence>
<reference evidence="9 10" key="1">
    <citation type="submission" date="2024-04" db="EMBL/GenBank/DDBJ databases">
        <title>Draft genome sequence of Sessilibacter corallicola NBRC 116591.</title>
        <authorList>
            <person name="Miyakawa T."/>
            <person name="Kusuya Y."/>
            <person name="Miura T."/>
        </authorList>
    </citation>
    <scope>NUCLEOTIDE SEQUENCE [LARGE SCALE GENOMIC DNA]</scope>
    <source>
        <strain evidence="9 10">KU-00831-HH</strain>
    </source>
</reference>
<evidence type="ECO:0000256" key="1">
    <source>
        <dbReference type="ARBA" id="ARBA00000654"/>
    </source>
</evidence>
<dbReference type="EMBL" id="BAABWN010000011">
    <property type="protein sequence ID" value="GAA6169365.1"/>
    <property type="molecule type" value="Genomic_DNA"/>
</dbReference>
<protein>
    <recommendedName>
        <fullName evidence="5">2-dehydro-3-deoxy-phosphogluconate aldolase</fullName>
        <ecNumber evidence="5">4.1.2.14</ecNumber>
    </recommendedName>
</protein>
<comment type="similarity">
    <text evidence="3">Belongs to the KHG/KDPG aldolase family.</text>
</comment>
<dbReference type="RefSeq" id="WP_286206506.1">
    <property type="nucleotide sequence ID" value="NZ_BAABWN010000011.1"/>
</dbReference>
<dbReference type="InterPro" id="IPR031337">
    <property type="entry name" value="KDPG/KHG_AS_1"/>
</dbReference>
<keyword evidence="7" id="KW-0704">Schiff base</keyword>
<dbReference type="PANTHER" id="PTHR30246:SF1">
    <property type="entry name" value="2-DEHYDRO-3-DEOXY-6-PHOSPHOGALACTONATE ALDOLASE-RELATED"/>
    <property type="match status" value="1"/>
</dbReference>
<dbReference type="NCBIfam" id="TIGR01182">
    <property type="entry name" value="eda"/>
    <property type="match status" value="1"/>
</dbReference>
<dbReference type="Pfam" id="PF01081">
    <property type="entry name" value="Aldolase"/>
    <property type="match status" value="1"/>
</dbReference>
<dbReference type="Gene3D" id="3.20.20.70">
    <property type="entry name" value="Aldolase class I"/>
    <property type="match status" value="1"/>
</dbReference>
<keyword evidence="6" id="KW-0456">Lyase</keyword>
<gene>
    <name evidence="9" type="primary">eda</name>
    <name evidence="9" type="ORF">NBRC116591_31760</name>
</gene>
<dbReference type="NCBIfam" id="NF004325">
    <property type="entry name" value="PRK05718.1"/>
    <property type="match status" value="1"/>
</dbReference>
<evidence type="ECO:0000256" key="8">
    <source>
        <dbReference type="ARBA" id="ARBA00023277"/>
    </source>
</evidence>
<name>A0ABQ0ACK8_9GAMM</name>
<comment type="catalytic activity">
    <reaction evidence="1">
        <text>2-dehydro-3-deoxy-6-phospho-D-gluconate = D-glyceraldehyde 3-phosphate + pyruvate</text>
        <dbReference type="Rhea" id="RHEA:17089"/>
        <dbReference type="ChEBI" id="CHEBI:15361"/>
        <dbReference type="ChEBI" id="CHEBI:57569"/>
        <dbReference type="ChEBI" id="CHEBI:59776"/>
        <dbReference type="EC" id="4.1.2.14"/>
    </reaction>
</comment>
<evidence type="ECO:0000256" key="3">
    <source>
        <dbReference type="ARBA" id="ARBA00006906"/>
    </source>
</evidence>
<comment type="caution">
    <text evidence="9">The sequence shown here is derived from an EMBL/GenBank/DDBJ whole genome shotgun (WGS) entry which is preliminary data.</text>
</comment>
<evidence type="ECO:0000256" key="6">
    <source>
        <dbReference type="ARBA" id="ARBA00023239"/>
    </source>
</evidence>
<sequence length="209" mass="21492">MKASIDQIMSTSPVIPVIVIDDISQACPLAEALVAGGLKVLEVTLRTDCALEAMELIAKNIPDAIVGAGTVTTPQQVSDVVNAGAQFMVSPGSTDALIDAALASPIEILPGVATASEAMRLRERGITRLKFFPAEAAGGAPMLKSLAGPLSDLIFCPTGGITPALAPEYLKLPNVACVGGSWMVPKNLVNAGDWDAITKLAKEAAEITT</sequence>
<dbReference type="Proteomes" id="UP001465153">
    <property type="component" value="Unassembled WGS sequence"/>
</dbReference>
<comment type="subunit">
    <text evidence="4">Homotrimer.</text>
</comment>
<keyword evidence="8" id="KW-0119">Carbohydrate metabolism</keyword>
<comment type="pathway">
    <text evidence="2">Carbohydrate acid metabolism; 2-dehydro-3-deoxy-D-gluconate degradation; D-glyceraldehyde 3-phosphate and pyruvate from 2-dehydro-3-deoxy-D-gluconate: step 2/2.</text>
</comment>
<dbReference type="PROSITE" id="PS00160">
    <property type="entry name" value="ALDOLASE_KDPG_KHG_2"/>
    <property type="match status" value="1"/>
</dbReference>
<dbReference type="InterPro" id="IPR031338">
    <property type="entry name" value="KDPG/KHG_AS_2"/>
</dbReference>
<evidence type="ECO:0000256" key="2">
    <source>
        <dbReference type="ARBA" id="ARBA00004736"/>
    </source>
</evidence>
<dbReference type="PROSITE" id="PS00159">
    <property type="entry name" value="ALDOLASE_KDPG_KHG_1"/>
    <property type="match status" value="1"/>
</dbReference>
<dbReference type="PANTHER" id="PTHR30246">
    <property type="entry name" value="2-KETO-3-DEOXY-6-PHOSPHOGLUCONATE ALDOLASE"/>
    <property type="match status" value="1"/>
</dbReference>
<evidence type="ECO:0000256" key="7">
    <source>
        <dbReference type="ARBA" id="ARBA00023270"/>
    </source>
</evidence>
<dbReference type="SUPFAM" id="SSF51569">
    <property type="entry name" value="Aldolase"/>
    <property type="match status" value="1"/>
</dbReference>
<evidence type="ECO:0000256" key="5">
    <source>
        <dbReference type="ARBA" id="ARBA00013063"/>
    </source>
</evidence>
<dbReference type="InterPro" id="IPR013785">
    <property type="entry name" value="Aldolase_TIM"/>
</dbReference>
<dbReference type="InterPro" id="IPR000887">
    <property type="entry name" value="Aldlse_KDPG_KHG"/>
</dbReference>
<proteinExistence type="inferred from homology"/>
<evidence type="ECO:0000313" key="10">
    <source>
        <dbReference type="Proteomes" id="UP001465153"/>
    </source>
</evidence>
<organism evidence="9 10">
    <name type="scientific">Sessilibacter corallicola</name>
    <dbReference type="NCBI Taxonomy" id="2904075"/>
    <lineage>
        <taxon>Bacteria</taxon>
        <taxon>Pseudomonadati</taxon>
        <taxon>Pseudomonadota</taxon>
        <taxon>Gammaproteobacteria</taxon>
        <taxon>Cellvibrionales</taxon>
        <taxon>Cellvibrionaceae</taxon>
        <taxon>Sessilibacter</taxon>
    </lineage>
</organism>
<dbReference type="CDD" id="cd00452">
    <property type="entry name" value="KDPG_aldolase"/>
    <property type="match status" value="1"/>
</dbReference>
<keyword evidence="10" id="KW-1185">Reference proteome</keyword>
<evidence type="ECO:0000313" key="9">
    <source>
        <dbReference type="EMBL" id="GAA6169365.1"/>
    </source>
</evidence>
<dbReference type="EC" id="4.1.2.14" evidence="5"/>
<accession>A0ABQ0ACK8</accession>